<evidence type="ECO:0000256" key="9">
    <source>
        <dbReference type="ARBA" id="ARBA00022842"/>
    </source>
</evidence>
<keyword evidence="13" id="KW-1185">Reference proteome</keyword>
<evidence type="ECO:0000256" key="1">
    <source>
        <dbReference type="ARBA" id="ARBA00001771"/>
    </source>
</evidence>
<evidence type="ECO:0000256" key="2">
    <source>
        <dbReference type="ARBA" id="ARBA00001946"/>
    </source>
</evidence>
<feature type="binding site" evidence="11">
    <location>
        <position position="45"/>
    </location>
    <ligand>
        <name>substrate</name>
    </ligand>
</feature>
<keyword evidence="4 11" id="KW-0808">Transferase</keyword>
<feature type="binding site" evidence="11">
    <location>
        <position position="167"/>
    </location>
    <ligand>
        <name>ATP</name>
        <dbReference type="ChEBI" id="CHEBI:30616"/>
    </ligand>
</feature>
<feature type="binding site" evidence="11">
    <location>
        <position position="194"/>
    </location>
    <ligand>
        <name>substrate</name>
    </ligand>
</feature>
<dbReference type="GO" id="GO:0005524">
    <property type="term" value="F:ATP binding"/>
    <property type="evidence" value="ECO:0007669"/>
    <property type="project" value="UniProtKB-UniRule"/>
</dbReference>
<dbReference type="InterPro" id="IPR029056">
    <property type="entry name" value="Ribokinase-like"/>
</dbReference>
<protein>
    <recommendedName>
        <fullName evidence="11">Hydroxyethylthiazole kinase</fullName>
        <ecNumber evidence="11">2.7.1.50</ecNumber>
    </recommendedName>
    <alternativeName>
        <fullName evidence="11">4-methyl-5-beta-hydroxyethylthiazole kinase</fullName>
        <shortName evidence="11">TH kinase</shortName>
        <shortName evidence="11">Thz kinase</shortName>
    </alternativeName>
</protein>
<dbReference type="PRINTS" id="PR01099">
    <property type="entry name" value="HYETHTZKNASE"/>
</dbReference>
<dbReference type="NCBIfam" id="NF006830">
    <property type="entry name" value="PRK09355.1"/>
    <property type="match status" value="1"/>
</dbReference>
<organism evidence="12 13">
    <name type="scientific">Sulfoacidibacillus ferrooxidans</name>
    <dbReference type="NCBI Taxonomy" id="2005001"/>
    <lineage>
        <taxon>Bacteria</taxon>
        <taxon>Bacillati</taxon>
        <taxon>Bacillota</taxon>
        <taxon>Bacilli</taxon>
        <taxon>Bacillales</taxon>
        <taxon>Alicyclobacillaceae</taxon>
        <taxon>Sulfoacidibacillus</taxon>
    </lineage>
</organism>
<dbReference type="PIRSF" id="PIRSF000513">
    <property type="entry name" value="Thz_kinase"/>
    <property type="match status" value="1"/>
</dbReference>
<dbReference type="GO" id="GO:0004417">
    <property type="term" value="F:hydroxyethylthiazole kinase activity"/>
    <property type="evidence" value="ECO:0007669"/>
    <property type="project" value="UniProtKB-UniRule"/>
</dbReference>
<dbReference type="CDD" id="cd01170">
    <property type="entry name" value="THZ_kinase"/>
    <property type="match status" value="1"/>
</dbReference>
<keyword evidence="10 11" id="KW-0784">Thiamine biosynthesis</keyword>
<comment type="function">
    <text evidence="11">Catalyzes the phosphorylation of the hydroxyl group of 4-methyl-5-beta-hydroxyethylthiazole (THZ).</text>
</comment>
<gene>
    <name evidence="11 12" type="primary">thiM</name>
    <name evidence="12" type="ORF">MM817_01390</name>
</gene>
<comment type="cofactor">
    <cofactor evidence="2 11">
        <name>Mg(2+)</name>
        <dbReference type="ChEBI" id="CHEBI:18420"/>
    </cofactor>
</comment>
<dbReference type="GO" id="GO:0009229">
    <property type="term" value="P:thiamine diphosphate biosynthetic process"/>
    <property type="evidence" value="ECO:0007669"/>
    <property type="project" value="UniProtKB-UniRule"/>
</dbReference>
<evidence type="ECO:0000256" key="3">
    <source>
        <dbReference type="ARBA" id="ARBA00004868"/>
    </source>
</evidence>
<keyword evidence="8 11" id="KW-0067">ATP-binding</keyword>
<dbReference type="RefSeq" id="WP_241712969.1">
    <property type="nucleotide sequence ID" value="NZ_JALBUF010000003.1"/>
</dbReference>
<evidence type="ECO:0000256" key="6">
    <source>
        <dbReference type="ARBA" id="ARBA00022741"/>
    </source>
</evidence>
<accession>A0A9X1V8D4</accession>
<feature type="binding site" evidence="11">
    <location>
        <position position="121"/>
    </location>
    <ligand>
        <name>ATP</name>
        <dbReference type="ChEBI" id="CHEBI:30616"/>
    </ligand>
</feature>
<evidence type="ECO:0000256" key="7">
    <source>
        <dbReference type="ARBA" id="ARBA00022777"/>
    </source>
</evidence>
<evidence type="ECO:0000256" key="8">
    <source>
        <dbReference type="ARBA" id="ARBA00022840"/>
    </source>
</evidence>
<dbReference type="InterPro" id="IPR000417">
    <property type="entry name" value="Hyethyz_kinase"/>
</dbReference>
<dbReference type="SUPFAM" id="SSF53613">
    <property type="entry name" value="Ribokinase-like"/>
    <property type="match status" value="1"/>
</dbReference>
<reference evidence="12" key="1">
    <citation type="submission" date="2022-03" db="EMBL/GenBank/DDBJ databases">
        <title>Draft Genome Sequence of Firmicute Strain S0AB, a Heterotrophic Iron/Sulfur-Oxidizing Extreme Acidophile.</title>
        <authorList>
            <person name="Vergara E."/>
            <person name="Pakostova E."/>
            <person name="Johnson D.B."/>
            <person name="Holmes D.S."/>
        </authorList>
    </citation>
    <scope>NUCLEOTIDE SEQUENCE</scope>
    <source>
        <strain evidence="12">S0AB</strain>
    </source>
</reference>
<keyword evidence="7 11" id="KW-0418">Kinase</keyword>
<dbReference type="EC" id="2.7.1.50" evidence="11"/>
<dbReference type="Gene3D" id="3.40.1190.20">
    <property type="match status" value="1"/>
</dbReference>
<comment type="pathway">
    <text evidence="3 11">Cofactor biosynthesis; thiamine diphosphate biosynthesis; 4-methyl-5-(2-phosphoethyl)-thiazole from 5-(2-hydroxyethyl)-4-methylthiazole: step 1/1.</text>
</comment>
<dbReference type="HAMAP" id="MF_00228">
    <property type="entry name" value="Thz_kinase"/>
    <property type="match status" value="1"/>
</dbReference>
<dbReference type="GO" id="GO:0009228">
    <property type="term" value="P:thiamine biosynthetic process"/>
    <property type="evidence" value="ECO:0007669"/>
    <property type="project" value="UniProtKB-KW"/>
</dbReference>
<dbReference type="GO" id="GO:0000287">
    <property type="term" value="F:magnesium ion binding"/>
    <property type="evidence" value="ECO:0007669"/>
    <property type="project" value="UniProtKB-UniRule"/>
</dbReference>
<comment type="similarity">
    <text evidence="11">Belongs to the Thz kinase family.</text>
</comment>
<evidence type="ECO:0000313" key="12">
    <source>
        <dbReference type="EMBL" id="MCI0183120.1"/>
    </source>
</evidence>
<keyword evidence="6 11" id="KW-0547">Nucleotide-binding</keyword>
<comment type="caution">
    <text evidence="12">The sequence shown here is derived from an EMBL/GenBank/DDBJ whole genome shotgun (WGS) entry which is preliminary data.</text>
</comment>
<dbReference type="AlphaFoldDB" id="A0A9X1V8D4"/>
<keyword evidence="5 11" id="KW-0479">Metal-binding</keyword>
<evidence type="ECO:0000313" key="13">
    <source>
        <dbReference type="Proteomes" id="UP001139263"/>
    </source>
</evidence>
<evidence type="ECO:0000256" key="10">
    <source>
        <dbReference type="ARBA" id="ARBA00022977"/>
    </source>
</evidence>
<comment type="catalytic activity">
    <reaction evidence="1 11">
        <text>5-(2-hydroxyethyl)-4-methylthiazole + ATP = 4-methyl-5-(2-phosphooxyethyl)-thiazole + ADP + H(+)</text>
        <dbReference type="Rhea" id="RHEA:24212"/>
        <dbReference type="ChEBI" id="CHEBI:15378"/>
        <dbReference type="ChEBI" id="CHEBI:17957"/>
        <dbReference type="ChEBI" id="CHEBI:30616"/>
        <dbReference type="ChEBI" id="CHEBI:58296"/>
        <dbReference type="ChEBI" id="CHEBI:456216"/>
        <dbReference type="EC" id="2.7.1.50"/>
    </reaction>
</comment>
<evidence type="ECO:0000256" key="5">
    <source>
        <dbReference type="ARBA" id="ARBA00022723"/>
    </source>
</evidence>
<dbReference type="Proteomes" id="UP001139263">
    <property type="component" value="Unassembled WGS sequence"/>
</dbReference>
<dbReference type="NCBIfam" id="TIGR00694">
    <property type="entry name" value="thiM"/>
    <property type="match status" value="1"/>
</dbReference>
<proteinExistence type="inferred from homology"/>
<name>A0A9X1V8D4_9BACL</name>
<keyword evidence="9 11" id="KW-0460">Magnesium</keyword>
<evidence type="ECO:0000256" key="4">
    <source>
        <dbReference type="ARBA" id="ARBA00022679"/>
    </source>
</evidence>
<sequence>MKNDSISELLLEVRTKHPLVHNITNLVVTNIVANALLAIGASPVMAYANEEVGDVALASAAVALNMGTLDSRIVNAMEITAHAANEGQVPVVFDPVGAGFTPYRNEVATKMINKYDLAVIRGNTAEIGFLVGAGGTVKGVDAIGVGDSLLLRMVQYARIQHCVIVATGETDYVTDGRNLWSLRNGHSLLATITGSGCMLTGIIGAFVGVIERDASLLSIAHTCIAAITCYNVAGEIAAQTASGPGTFQVALFDALYHLSGDTVSDLAKVELVM</sequence>
<dbReference type="Pfam" id="PF02110">
    <property type="entry name" value="HK"/>
    <property type="match status" value="1"/>
</dbReference>
<dbReference type="EMBL" id="JALBUF010000003">
    <property type="protein sequence ID" value="MCI0183120.1"/>
    <property type="molecule type" value="Genomic_DNA"/>
</dbReference>
<evidence type="ECO:0000256" key="11">
    <source>
        <dbReference type="HAMAP-Rule" id="MF_00228"/>
    </source>
</evidence>